<dbReference type="InterPro" id="IPR032623">
    <property type="entry name" value="FecR_N"/>
</dbReference>
<dbReference type="InterPro" id="IPR006860">
    <property type="entry name" value="FecR"/>
</dbReference>
<evidence type="ECO:0000313" key="4">
    <source>
        <dbReference type="EMBL" id="MDH2049299.1"/>
    </source>
</evidence>
<dbReference type="PANTHER" id="PTHR30273:SF2">
    <property type="entry name" value="PROTEIN FECR"/>
    <property type="match status" value="1"/>
</dbReference>
<accession>A0AA42W8X2</accession>
<feature type="domain" description="FecR N-terminal" evidence="3">
    <location>
        <begin position="19"/>
        <end position="60"/>
    </location>
</feature>
<dbReference type="InterPro" id="IPR012373">
    <property type="entry name" value="Ferrdict_sens_TM"/>
</dbReference>
<comment type="caution">
    <text evidence="4">The sequence shown here is derived from an EMBL/GenBank/DDBJ whole genome shotgun (WGS) entry which is preliminary data.</text>
</comment>
<dbReference type="PIRSF" id="PIRSF018266">
    <property type="entry name" value="FecR"/>
    <property type="match status" value="1"/>
</dbReference>
<proteinExistence type="predicted"/>
<dbReference type="Pfam" id="PF16220">
    <property type="entry name" value="DUF4880"/>
    <property type="match status" value="1"/>
</dbReference>
<dbReference type="EMBL" id="JAOCKG010000001">
    <property type="protein sequence ID" value="MDH2049299.1"/>
    <property type="molecule type" value="Genomic_DNA"/>
</dbReference>
<evidence type="ECO:0000259" key="2">
    <source>
        <dbReference type="Pfam" id="PF04773"/>
    </source>
</evidence>
<gene>
    <name evidence="4" type="ORF">N5K24_02730</name>
</gene>
<dbReference type="GO" id="GO:0016989">
    <property type="term" value="F:sigma factor antagonist activity"/>
    <property type="evidence" value="ECO:0007669"/>
    <property type="project" value="TreeGrafter"/>
</dbReference>
<sequence>MPQRPPEASADSVEFRILQEAANWFALLASDSVTSQDQEGWRRWLADSTQHRHAWARVEAISGQFSPLSTDATRVPSMAALQSAGRRRQATRRRALAGLAALGLGSLLGWAAWRDGRGAAWLAAMNADYRSPFSGTRAVTLPDGTRIWLNADTAFNTHYTDGLREIVCLSGEILVETAADPARPFTVRTADGLLRALGTRFTVKLEPGQTFLAVYEGAVEVRPADGATPPQVVASGQQLRFTRSAIGAAQAAEPARQAWASGVLLAEDTALGELVRTLSQYRSGYLGCDPRVAALRVTGAFPIHDTDRALEMLAAALPVRVRTTLPWWTTVDPR</sequence>
<dbReference type="Pfam" id="PF04773">
    <property type="entry name" value="FecR"/>
    <property type="match status" value="1"/>
</dbReference>
<feature type="domain" description="FecR protein" evidence="2">
    <location>
        <begin position="128"/>
        <end position="220"/>
    </location>
</feature>
<dbReference type="RefSeq" id="WP_006223631.1">
    <property type="nucleotide sequence ID" value="NZ_ALJE01000008.1"/>
</dbReference>
<evidence type="ECO:0000313" key="5">
    <source>
        <dbReference type="Proteomes" id="UP001161276"/>
    </source>
</evidence>
<protein>
    <submittedName>
        <fullName evidence="4">FecR domain-containing protein</fullName>
    </submittedName>
</protein>
<reference evidence="4" key="1">
    <citation type="submission" date="2022-09" db="EMBL/GenBank/DDBJ databases">
        <title>Intensive care unit water sources are persistently colonized with multi-drug resistant bacteria and are the site of extensive horizontal gene transfer of antibiotic resistance genes.</title>
        <authorList>
            <person name="Diorio-Toth L."/>
        </authorList>
    </citation>
    <scope>NUCLEOTIDE SEQUENCE</scope>
    <source>
        <strain evidence="4">GD03676</strain>
    </source>
</reference>
<evidence type="ECO:0000259" key="3">
    <source>
        <dbReference type="Pfam" id="PF16220"/>
    </source>
</evidence>
<evidence type="ECO:0000256" key="1">
    <source>
        <dbReference type="SAM" id="Phobius"/>
    </source>
</evidence>
<dbReference type="Proteomes" id="UP001161276">
    <property type="component" value="Unassembled WGS sequence"/>
</dbReference>
<dbReference type="AlphaFoldDB" id="A0AA42W8X2"/>
<keyword evidence="1" id="KW-0812">Transmembrane</keyword>
<organism evidence="4 5">
    <name type="scientific">Achromobacter marplatensis</name>
    <dbReference type="NCBI Taxonomy" id="470868"/>
    <lineage>
        <taxon>Bacteria</taxon>
        <taxon>Pseudomonadati</taxon>
        <taxon>Pseudomonadota</taxon>
        <taxon>Betaproteobacteria</taxon>
        <taxon>Burkholderiales</taxon>
        <taxon>Alcaligenaceae</taxon>
        <taxon>Achromobacter</taxon>
    </lineage>
</organism>
<feature type="transmembrane region" description="Helical" evidence="1">
    <location>
        <begin position="95"/>
        <end position="113"/>
    </location>
</feature>
<keyword evidence="1" id="KW-0472">Membrane</keyword>
<dbReference type="PANTHER" id="PTHR30273">
    <property type="entry name" value="PERIPLASMIC SIGNAL SENSOR AND SIGMA FACTOR ACTIVATOR FECR-RELATED"/>
    <property type="match status" value="1"/>
</dbReference>
<dbReference type="Gene3D" id="2.60.120.1440">
    <property type="match status" value="1"/>
</dbReference>
<name>A0AA42W8X2_9BURK</name>
<keyword evidence="1" id="KW-1133">Transmembrane helix</keyword>